<dbReference type="InterPro" id="IPR006119">
    <property type="entry name" value="Resolv_N"/>
</dbReference>
<comment type="caution">
    <text evidence="9">The sequence shown here is derived from an EMBL/GenBank/DDBJ whole genome shotgun (WGS) entry which is preliminary data.</text>
</comment>
<evidence type="ECO:0000256" key="2">
    <source>
        <dbReference type="ARBA" id="ARBA00022908"/>
    </source>
</evidence>
<dbReference type="GO" id="GO:0000150">
    <property type="term" value="F:DNA strand exchange activity"/>
    <property type="evidence" value="ECO:0007669"/>
    <property type="project" value="UniProtKB-KW"/>
</dbReference>
<dbReference type="Pfam" id="PF00239">
    <property type="entry name" value="Resolvase"/>
    <property type="match status" value="1"/>
</dbReference>
<dbReference type="GO" id="GO:0015074">
    <property type="term" value="P:DNA integration"/>
    <property type="evidence" value="ECO:0007669"/>
    <property type="project" value="UniProtKB-KW"/>
</dbReference>
<evidence type="ECO:0000256" key="1">
    <source>
        <dbReference type="ARBA" id="ARBA00009913"/>
    </source>
</evidence>
<evidence type="ECO:0000256" key="3">
    <source>
        <dbReference type="ARBA" id="ARBA00023100"/>
    </source>
</evidence>
<keyword evidence="10" id="KW-1185">Reference proteome</keyword>
<comment type="similarity">
    <text evidence="1">Belongs to the site-specific recombinase resolvase family.</text>
</comment>
<dbReference type="Gene3D" id="3.40.50.1390">
    <property type="entry name" value="Resolvase, N-terminal catalytic domain"/>
    <property type="match status" value="1"/>
</dbReference>
<dbReference type="SUPFAM" id="SSF53041">
    <property type="entry name" value="Resolvase-like"/>
    <property type="match status" value="1"/>
</dbReference>
<dbReference type="PANTHER" id="PTHR30461:SF26">
    <property type="entry name" value="RESOLVASE HOMOLOG YNEB"/>
    <property type="match status" value="1"/>
</dbReference>
<accession>A0AAV3U2E2</accession>
<dbReference type="AlphaFoldDB" id="A0AAV3U2E2"/>
<evidence type="ECO:0000256" key="6">
    <source>
        <dbReference type="PIRSR" id="PIRSR606118-50"/>
    </source>
</evidence>
<reference evidence="10" key="1">
    <citation type="journal article" date="2019" name="Int. J. Syst. Evol. Microbiol.">
        <title>The Global Catalogue of Microorganisms (GCM) 10K type strain sequencing project: providing services to taxonomists for standard genome sequencing and annotation.</title>
        <authorList>
            <consortium name="The Broad Institute Genomics Platform"/>
            <consortium name="The Broad Institute Genome Sequencing Center for Infectious Disease"/>
            <person name="Wu L."/>
            <person name="Ma J."/>
        </authorList>
    </citation>
    <scope>NUCLEOTIDE SEQUENCE [LARGE SCALE GENOMIC DNA]</scope>
    <source>
        <strain evidence="10">JCM 19134</strain>
    </source>
</reference>
<dbReference type="Pfam" id="PF02796">
    <property type="entry name" value="HTH_7"/>
    <property type="match status" value="1"/>
</dbReference>
<dbReference type="PROSITE" id="PS00398">
    <property type="entry name" value="RECOMBINASES_2"/>
    <property type="match status" value="1"/>
</dbReference>
<dbReference type="EMBL" id="BAABLX010000016">
    <property type="protein sequence ID" value="GAA4943167.1"/>
    <property type="molecule type" value="Genomic_DNA"/>
</dbReference>
<name>A0AAV3U2E2_9ALTE</name>
<dbReference type="PANTHER" id="PTHR30461">
    <property type="entry name" value="DNA-INVERTASE FROM LAMBDOID PROPHAGE"/>
    <property type="match status" value="1"/>
</dbReference>
<keyword evidence="4" id="KW-0238">DNA-binding</keyword>
<dbReference type="PROSITE" id="PS00397">
    <property type="entry name" value="RECOMBINASES_1"/>
    <property type="match status" value="1"/>
</dbReference>
<dbReference type="InterPro" id="IPR009057">
    <property type="entry name" value="Homeodomain-like_sf"/>
</dbReference>
<feature type="active site" description="O-(5'-phospho-DNA)-serine intermediate" evidence="6 7">
    <location>
        <position position="10"/>
    </location>
</feature>
<dbReference type="InterPro" id="IPR006120">
    <property type="entry name" value="Resolvase_HTH_dom"/>
</dbReference>
<protein>
    <submittedName>
        <fullName evidence="9">Recombinase family protein</fullName>
    </submittedName>
</protein>
<evidence type="ECO:0000256" key="5">
    <source>
        <dbReference type="ARBA" id="ARBA00023172"/>
    </source>
</evidence>
<gene>
    <name evidence="9" type="ORF">GCM10025791_22350</name>
</gene>
<dbReference type="InterPro" id="IPR050639">
    <property type="entry name" value="SSR_resolvase"/>
</dbReference>
<proteinExistence type="inferred from homology"/>
<evidence type="ECO:0000259" key="8">
    <source>
        <dbReference type="PROSITE" id="PS51736"/>
    </source>
</evidence>
<keyword evidence="2" id="KW-0229">DNA integration</keyword>
<evidence type="ECO:0000313" key="10">
    <source>
        <dbReference type="Proteomes" id="UP001409585"/>
    </source>
</evidence>
<keyword evidence="5" id="KW-0233">DNA recombination</keyword>
<dbReference type="RefSeq" id="WP_345421698.1">
    <property type="nucleotide sequence ID" value="NZ_AP031496.1"/>
</dbReference>
<evidence type="ECO:0000256" key="7">
    <source>
        <dbReference type="PROSITE-ProRule" id="PRU10137"/>
    </source>
</evidence>
<dbReference type="InterPro" id="IPR006118">
    <property type="entry name" value="Recombinase_CS"/>
</dbReference>
<evidence type="ECO:0000313" key="9">
    <source>
        <dbReference type="EMBL" id="GAA4943167.1"/>
    </source>
</evidence>
<dbReference type="CDD" id="cd03768">
    <property type="entry name" value="SR_ResInv"/>
    <property type="match status" value="1"/>
</dbReference>
<organism evidence="9 10">
    <name type="scientific">Halioxenophilus aromaticivorans</name>
    <dbReference type="NCBI Taxonomy" id="1306992"/>
    <lineage>
        <taxon>Bacteria</taxon>
        <taxon>Pseudomonadati</taxon>
        <taxon>Pseudomonadota</taxon>
        <taxon>Gammaproteobacteria</taxon>
        <taxon>Alteromonadales</taxon>
        <taxon>Alteromonadaceae</taxon>
        <taxon>Halioxenophilus</taxon>
    </lineage>
</organism>
<dbReference type="PROSITE" id="PS51736">
    <property type="entry name" value="RECOMBINASES_3"/>
    <property type="match status" value="1"/>
</dbReference>
<evidence type="ECO:0000256" key="4">
    <source>
        <dbReference type="ARBA" id="ARBA00023125"/>
    </source>
</evidence>
<feature type="domain" description="Resolvase/invertase-type recombinase catalytic" evidence="8">
    <location>
        <begin position="2"/>
        <end position="136"/>
    </location>
</feature>
<dbReference type="FunFam" id="3.40.50.1390:FF:000001">
    <property type="entry name" value="DNA recombinase"/>
    <property type="match status" value="1"/>
</dbReference>
<dbReference type="Proteomes" id="UP001409585">
    <property type="component" value="Unassembled WGS sequence"/>
</dbReference>
<keyword evidence="3" id="KW-0230">DNA invertase</keyword>
<dbReference type="InterPro" id="IPR036162">
    <property type="entry name" value="Resolvase-like_N_sf"/>
</dbReference>
<dbReference type="SMART" id="SM00857">
    <property type="entry name" value="Resolvase"/>
    <property type="match status" value="1"/>
</dbReference>
<dbReference type="SUPFAM" id="SSF46689">
    <property type="entry name" value="Homeodomain-like"/>
    <property type="match status" value="1"/>
</dbReference>
<dbReference type="GO" id="GO:0003677">
    <property type="term" value="F:DNA binding"/>
    <property type="evidence" value="ECO:0007669"/>
    <property type="project" value="UniProtKB-KW"/>
</dbReference>
<sequence>MAVYGYARVSSVGQSLEIQQEALARAGCSVIRSEKVSGTSRQGREELERLLEFVTEGDILVVTRIDRLARSMRDLQDIFHELKSRGACLRATEQSIDTSSPEGKAFADILGVFSEFETALRKERQMEGIAKAKAEGRYLGRKATARAKSEQVLNMRQEGIGPTAIARQLGISRASVYRIIGKK</sequence>
<dbReference type="Gene3D" id="1.10.10.60">
    <property type="entry name" value="Homeodomain-like"/>
    <property type="match status" value="1"/>
</dbReference>